<reference evidence="2 3" key="1">
    <citation type="submission" date="2017-09" db="EMBL/GenBank/DDBJ databases">
        <authorList>
            <person name="Ehlers B."/>
            <person name="Leendertz F.H."/>
        </authorList>
    </citation>
    <scope>NUCLEOTIDE SEQUENCE [LARGE SCALE GENOMIC DNA]</scope>
    <source>
        <strain evidence="2 3">USBA 140</strain>
    </source>
</reference>
<evidence type="ECO:0000256" key="1">
    <source>
        <dbReference type="SAM" id="SignalP"/>
    </source>
</evidence>
<dbReference type="PROSITE" id="PS51257">
    <property type="entry name" value="PROKAR_LIPOPROTEIN"/>
    <property type="match status" value="1"/>
</dbReference>
<keyword evidence="1" id="KW-0732">Signal</keyword>
<dbReference type="Proteomes" id="UP000219621">
    <property type="component" value="Unassembled WGS sequence"/>
</dbReference>
<dbReference type="OrthoDB" id="5451115at2"/>
<evidence type="ECO:0008006" key="4">
    <source>
        <dbReference type="Google" id="ProtNLM"/>
    </source>
</evidence>
<name>A0A286H258_9PROT</name>
<evidence type="ECO:0000313" key="3">
    <source>
        <dbReference type="Proteomes" id="UP000219621"/>
    </source>
</evidence>
<dbReference type="InterPro" id="IPR029058">
    <property type="entry name" value="AB_hydrolase_fold"/>
</dbReference>
<feature type="signal peptide" evidence="1">
    <location>
        <begin position="1"/>
        <end position="22"/>
    </location>
</feature>
<proteinExistence type="predicted"/>
<dbReference type="Gene3D" id="3.40.50.1820">
    <property type="entry name" value="alpha/beta hydrolase"/>
    <property type="match status" value="1"/>
</dbReference>
<sequence>MAAVRPLLALALAAALAGCGGAAERHAAAEGIARSGGLVAGRVAAGPFDLALWQRPGRAESVTVYIEGDGFAWAERGRPSPDPTPYRPLALDLAVRDPSPAVAVVGRPCQYRAGAARPQPACDDARWWTGARFAPEVVAAVGAAVDRAKAAAGATAVHLVGYSGGGAVAALVAARRDDVASLRTVAGNLDPAWVNARHGVDPLRGSLSPLDVAPRLARLPQTHFVGRRDAVVPPETAERFVAALGTGTCARVVAVEADHHDGWIEAWQRLVAYPSACAP</sequence>
<dbReference type="EMBL" id="OCNJ01000018">
    <property type="protein sequence ID" value="SOE01419.1"/>
    <property type="molecule type" value="Genomic_DNA"/>
</dbReference>
<dbReference type="RefSeq" id="WP_097281632.1">
    <property type="nucleotide sequence ID" value="NZ_OCNJ01000018.1"/>
</dbReference>
<dbReference type="SUPFAM" id="SSF53474">
    <property type="entry name" value="alpha/beta-Hydrolases"/>
    <property type="match status" value="1"/>
</dbReference>
<evidence type="ECO:0000313" key="2">
    <source>
        <dbReference type="EMBL" id="SOE01419.1"/>
    </source>
</evidence>
<feature type="chain" id="PRO_5012448281" description="Alpha/beta hydrolase family protein" evidence="1">
    <location>
        <begin position="23"/>
        <end position="279"/>
    </location>
</feature>
<organism evidence="2 3">
    <name type="scientific">Caenispirillum bisanense</name>
    <dbReference type="NCBI Taxonomy" id="414052"/>
    <lineage>
        <taxon>Bacteria</taxon>
        <taxon>Pseudomonadati</taxon>
        <taxon>Pseudomonadota</taxon>
        <taxon>Alphaproteobacteria</taxon>
        <taxon>Rhodospirillales</taxon>
        <taxon>Novispirillaceae</taxon>
        <taxon>Caenispirillum</taxon>
    </lineage>
</organism>
<protein>
    <recommendedName>
        <fullName evidence="4">Alpha/beta hydrolase family protein</fullName>
    </recommendedName>
</protein>
<keyword evidence="3" id="KW-1185">Reference proteome</keyword>
<dbReference type="AlphaFoldDB" id="A0A286H258"/>
<gene>
    <name evidence="2" type="ORF">SAMN05421508_11829</name>
</gene>
<accession>A0A286H258</accession>